<dbReference type="InterPro" id="IPR016032">
    <property type="entry name" value="Sig_transdc_resp-reg_C-effctor"/>
</dbReference>
<evidence type="ECO:0000256" key="1">
    <source>
        <dbReference type="ARBA" id="ARBA00018672"/>
    </source>
</evidence>
<dbReference type="eggNOG" id="COG3947">
    <property type="taxonomic scope" value="Bacteria"/>
</dbReference>
<dbReference type="SUPFAM" id="SSF46894">
    <property type="entry name" value="C-terminal effector domain of the bipartite response regulators"/>
    <property type="match status" value="1"/>
</dbReference>
<accession>S0FKQ2</accession>
<dbReference type="Pfam" id="PF00072">
    <property type="entry name" value="Response_reg"/>
    <property type="match status" value="1"/>
</dbReference>
<organism evidence="7 8">
    <name type="scientific">Ruminiclostridium cellobioparum subsp. termitidis CT1112</name>
    <dbReference type="NCBI Taxonomy" id="1195236"/>
    <lineage>
        <taxon>Bacteria</taxon>
        <taxon>Bacillati</taxon>
        <taxon>Bacillota</taxon>
        <taxon>Clostridia</taxon>
        <taxon>Eubacteriales</taxon>
        <taxon>Oscillospiraceae</taxon>
        <taxon>Ruminiclostridium</taxon>
    </lineage>
</organism>
<dbReference type="InterPro" id="IPR001789">
    <property type="entry name" value="Sig_transdc_resp-reg_receiver"/>
</dbReference>
<comment type="caution">
    <text evidence="7">The sequence shown here is derived from an EMBL/GenBank/DDBJ whole genome shotgun (WGS) entry which is preliminary data.</text>
</comment>
<dbReference type="PROSITE" id="PS50110">
    <property type="entry name" value="RESPONSE_REGULATORY"/>
    <property type="match status" value="1"/>
</dbReference>
<dbReference type="Pfam" id="PF03704">
    <property type="entry name" value="BTAD"/>
    <property type="match status" value="1"/>
</dbReference>
<keyword evidence="5" id="KW-0175">Coiled coil</keyword>
<keyword evidence="4" id="KW-0597">Phosphoprotein</keyword>
<dbReference type="PATRIC" id="fig|1195236.3.peg.5352"/>
<dbReference type="Proteomes" id="UP000014155">
    <property type="component" value="Unassembled WGS sequence"/>
</dbReference>
<keyword evidence="8" id="KW-1185">Reference proteome</keyword>
<evidence type="ECO:0000313" key="7">
    <source>
        <dbReference type="EMBL" id="EMS69103.1"/>
    </source>
</evidence>
<gene>
    <name evidence="7" type="ORF">CTER_5217</name>
</gene>
<dbReference type="InterPro" id="IPR005158">
    <property type="entry name" value="BTAD"/>
</dbReference>
<feature type="coiled-coil region" evidence="5">
    <location>
        <begin position="267"/>
        <end position="294"/>
    </location>
</feature>
<dbReference type="AlphaFoldDB" id="S0FKQ2"/>
<evidence type="ECO:0000256" key="5">
    <source>
        <dbReference type="SAM" id="Coils"/>
    </source>
</evidence>
<dbReference type="GO" id="GO:0000160">
    <property type="term" value="P:phosphorelay signal transduction system"/>
    <property type="evidence" value="ECO:0007669"/>
    <property type="project" value="InterPro"/>
</dbReference>
<dbReference type="InterPro" id="IPR036388">
    <property type="entry name" value="WH-like_DNA-bd_sf"/>
</dbReference>
<dbReference type="InterPro" id="IPR051677">
    <property type="entry name" value="AfsR-DnrI-RedD_regulator"/>
</dbReference>
<dbReference type="SMART" id="SM00448">
    <property type="entry name" value="REC"/>
    <property type="match status" value="1"/>
</dbReference>
<dbReference type="InterPro" id="IPR011990">
    <property type="entry name" value="TPR-like_helical_dom_sf"/>
</dbReference>
<dbReference type="Gene3D" id="3.40.50.2300">
    <property type="match status" value="1"/>
</dbReference>
<reference evidence="7 8" key="1">
    <citation type="journal article" date="2013" name="Genome Announc.">
        <title>Draft Genome Sequence of the Cellulolytic, Mesophilic, Anaerobic Bacterium Clostridium termitidis Strain CT1112 (DSM 5398).</title>
        <authorList>
            <person name="Lal S."/>
            <person name="Ramachandran U."/>
            <person name="Zhang X."/>
            <person name="Munir R."/>
            <person name="Sparling R."/>
            <person name="Levin D.B."/>
        </authorList>
    </citation>
    <scope>NUCLEOTIDE SEQUENCE [LARGE SCALE GENOMIC DNA]</scope>
    <source>
        <strain evidence="7 8">CT1112</strain>
    </source>
</reference>
<name>S0FKQ2_RUMCE</name>
<proteinExistence type="predicted"/>
<dbReference type="GO" id="GO:0006355">
    <property type="term" value="P:regulation of DNA-templated transcription"/>
    <property type="evidence" value="ECO:0007669"/>
    <property type="project" value="InterPro"/>
</dbReference>
<comment type="function">
    <text evidence="3">May play the central regulatory role in sporulation. It may be an element of the effector pathway responsible for the activation of sporulation genes in response to nutritional stress. Spo0A may act in concert with spo0H (a sigma factor) to control the expression of some genes that are critical to the sporulation process.</text>
</comment>
<sequence>MLKTILVDDEELSIKRLNKILAECGEIQICNTFSNSLEAYEYIKENKIDVAFLDISMPDMDGMTFSGMLRDMDSDIDVVFITGYDEYAVKAFELNALDYLLKPVTSERLQKTLDKIKKKRRYVQKNPGLKVSFFNGFKICTAGDEGREIKLRSPKTEELFAFIVYKGTTNREEIVDTLWEGFDFDKALKNINSNIYYIRKALSVYGLEDCIKTGKKEIGIEKGRVACDLFEFERLIKESKKNSIKDAGINEKAIELYSGGFLNGKGYEWALEKARNLEKDYMELLEEAARYYAESEQPQKALAKLFKILETDSLREDVHYQIILLYMGLGKKNEARQQYLMLEKLLKEELGIRPKAKIRRLFQ</sequence>
<feature type="modified residue" description="4-aspartylphosphate" evidence="4">
    <location>
        <position position="54"/>
    </location>
</feature>
<dbReference type="SMART" id="SM01043">
    <property type="entry name" value="BTAD"/>
    <property type="match status" value="1"/>
</dbReference>
<dbReference type="SUPFAM" id="SSF52172">
    <property type="entry name" value="CheY-like"/>
    <property type="match status" value="1"/>
</dbReference>
<evidence type="ECO:0000313" key="8">
    <source>
        <dbReference type="Proteomes" id="UP000014155"/>
    </source>
</evidence>
<protein>
    <recommendedName>
        <fullName evidence="1">Stage 0 sporulation protein A homolog</fullName>
    </recommendedName>
</protein>
<dbReference type="Gene3D" id="1.10.10.10">
    <property type="entry name" value="Winged helix-like DNA-binding domain superfamily/Winged helix DNA-binding domain"/>
    <property type="match status" value="1"/>
</dbReference>
<dbReference type="STRING" id="1195236.CTER_5217"/>
<evidence type="ECO:0000256" key="2">
    <source>
        <dbReference type="ARBA" id="ARBA00023125"/>
    </source>
</evidence>
<feature type="domain" description="Response regulatory" evidence="6">
    <location>
        <begin position="3"/>
        <end position="117"/>
    </location>
</feature>
<dbReference type="PANTHER" id="PTHR35807">
    <property type="entry name" value="TRANSCRIPTIONAL REGULATOR REDD-RELATED"/>
    <property type="match status" value="1"/>
</dbReference>
<dbReference type="InterPro" id="IPR011006">
    <property type="entry name" value="CheY-like_superfamily"/>
</dbReference>
<keyword evidence="2" id="KW-0238">DNA-binding</keyword>
<dbReference type="SUPFAM" id="SSF48452">
    <property type="entry name" value="TPR-like"/>
    <property type="match status" value="1"/>
</dbReference>
<dbReference type="GO" id="GO:0003677">
    <property type="term" value="F:DNA binding"/>
    <property type="evidence" value="ECO:0007669"/>
    <property type="project" value="UniProtKB-KW"/>
</dbReference>
<evidence type="ECO:0000256" key="3">
    <source>
        <dbReference type="ARBA" id="ARBA00024867"/>
    </source>
</evidence>
<dbReference type="Gene3D" id="1.25.40.10">
    <property type="entry name" value="Tetratricopeptide repeat domain"/>
    <property type="match status" value="1"/>
</dbReference>
<evidence type="ECO:0000259" key="6">
    <source>
        <dbReference type="PROSITE" id="PS50110"/>
    </source>
</evidence>
<dbReference type="RefSeq" id="WP_004630802.1">
    <property type="nucleotide sequence ID" value="NZ_AORV01000072.1"/>
</dbReference>
<dbReference type="EMBL" id="AORV01000072">
    <property type="protein sequence ID" value="EMS69103.1"/>
    <property type="molecule type" value="Genomic_DNA"/>
</dbReference>
<evidence type="ECO:0000256" key="4">
    <source>
        <dbReference type="PROSITE-ProRule" id="PRU00169"/>
    </source>
</evidence>